<evidence type="ECO:0000313" key="2">
    <source>
        <dbReference type="EMBL" id="HCA03885.1"/>
    </source>
</evidence>
<gene>
    <name evidence="2" type="ORF">DEO68_17370</name>
</gene>
<dbReference type="EMBL" id="DOTR01000101">
    <property type="protein sequence ID" value="HCA03885.1"/>
    <property type="molecule type" value="Genomic_DNA"/>
</dbReference>
<name>A0A3D0KKK6_9GAMM</name>
<dbReference type="AlphaFoldDB" id="A0A3D0KKK6"/>
<keyword evidence="1" id="KW-0472">Membrane</keyword>
<comment type="caution">
    <text evidence="2">The sequence shown here is derived from an EMBL/GenBank/DDBJ whole genome shotgun (WGS) entry which is preliminary data.</text>
</comment>
<evidence type="ECO:0000256" key="1">
    <source>
        <dbReference type="SAM" id="Phobius"/>
    </source>
</evidence>
<dbReference type="Pfam" id="PF11174">
    <property type="entry name" value="DUF2970"/>
    <property type="match status" value="1"/>
</dbReference>
<accession>A0A3D0KKK6</accession>
<organism evidence="2">
    <name type="scientific">Halomonas campaniensis</name>
    <dbReference type="NCBI Taxonomy" id="213554"/>
    <lineage>
        <taxon>Bacteria</taxon>
        <taxon>Pseudomonadati</taxon>
        <taxon>Pseudomonadota</taxon>
        <taxon>Gammaproteobacteria</taxon>
        <taxon>Oceanospirillales</taxon>
        <taxon>Halomonadaceae</taxon>
        <taxon>Halomonas</taxon>
    </lineage>
</organism>
<feature type="transmembrane region" description="Helical" evidence="1">
    <location>
        <begin position="31"/>
        <end position="55"/>
    </location>
</feature>
<proteinExistence type="predicted"/>
<protein>
    <submittedName>
        <fullName evidence="2">DUF2970 domain-containing protein</fullName>
    </submittedName>
</protein>
<keyword evidence="1" id="KW-0812">Transmembrane</keyword>
<dbReference type="InterPro" id="IPR021344">
    <property type="entry name" value="DUF2970"/>
</dbReference>
<reference evidence="2" key="1">
    <citation type="journal article" date="2018" name="Nat. Biotechnol.">
        <title>A standardized bacterial taxonomy based on genome phylogeny substantially revises the tree of life.</title>
        <authorList>
            <person name="Parks D.H."/>
            <person name="Chuvochina M."/>
            <person name="Waite D.W."/>
            <person name="Rinke C."/>
            <person name="Skarshewski A."/>
            <person name="Chaumeil P.A."/>
            <person name="Hugenholtz P."/>
        </authorList>
    </citation>
    <scope>NUCLEOTIDE SEQUENCE [LARGE SCALE GENOMIC DNA]</scope>
    <source>
        <strain evidence="2">UBA11284</strain>
    </source>
</reference>
<sequence>MWSVVKSVLSALLGVQNDLKRQQDFSSGNPAAFIVTGIVITLVFVLILVGIAVIASR</sequence>
<keyword evidence="1" id="KW-1133">Transmembrane helix</keyword>